<dbReference type="EMBL" id="BARU01041715">
    <property type="protein sequence ID" value="GAH77487.1"/>
    <property type="molecule type" value="Genomic_DNA"/>
</dbReference>
<comment type="caution">
    <text evidence="1">The sequence shown here is derived from an EMBL/GenBank/DDBJ whole genome shotgun (WGS) entry which is preliminary data.</text>
</comment>
<organism evidence="1">
    <name type="scientific">marine sediment metagenome</name>
    <dbReference type="NCBI Taxonomy" id="412755"/>
    <lineage>
        <taxon>unclassified sequences</taxon>
        <taxon>metagenomes</taxon>
        <taxon>ecological metagenomes</taxon>
    </lineage>
</organism>
<reference evidence="1" key="1">
    <citation type="journal article" date="2014" name="Front. Microbiol.">
        <title>High frequency of phylogenetically diverse reductive dehalogenase-homologous genes in deep subseafloor sedimentary metagenomes.</title>
        <authorList>
            <person name="Kawai M."/>
            <person name="Futagami T."/>
            <person name="Toyoda A."/>
            <person name="Takaki Y."/>
            <person name="Nishi S."/>
            <person name="Hori S."/>
            <person name="Arai W."/>
            <person name="Tsubouchi T."/>
            <person name="Morono Y."/>
            <person name="Uchiyama I."/>
            <person name="Ito T."/>
            <person name="Fujiyama A."/>
            <person name="Inagaki F."/>
            <person name="Takami H."/>
        </authorList>
    </citation>
    <scope>NUCLEOTIDE SEQUENCE</scope>
    <source>
        <strain evidence="1">Expedition CK06-06</strain>
    </source>
</reference>
<dbReference type="AlphaFoldDB" id="X1I726"/>
<feature type="non-terminal residue" evidence="1">
    <location>
        <position position="96"/>
    </location>
</feature>
<protein>
    <submittedName>
        <fullName evidence="1">Uncharacterized protein</fullName>
    </submittedName>
</protein>
<accession>X1I726</accession>
<evidence type="ECO:0000313" key="1">
    <source>
        <dbReference type="EMBL" id="GAH77487.1"/>
    </source>
</evidence>
<proteinExistence type="predicted"/>
<name>X1I726_9ZZZZ</name>
<sequence>MEEKRDWKLDETLLDFIKYLEERELKEQESETFFKFLDKYVQSINDPIEKENLIDFYKHYESCIDIKTEFPKFVQSKVEREINLFIDDQEKLIPIE</sequence>
<gene>
    <name evidence="1" type="ORF">S03H2_64254</name>
</gene>